<gene>
    <name evidence="5" type="ORF">LSAT_V11C900480280</name>
</gene>
<comment type="caution">
    <text evidence="5">The sequence shown here is derived from an EMBL/GenBank/DDBJ whole genome shotgun (WGS) entry which is preliminary data.</text>
</comment>
<comment type="subcellular location">
    <subcellularLocation>
        <location evidence="1 3">Nucleus</location>
    </subcellularLocation>
</comment>
<dbReference type="Proteomes" id="UP000235145">
    <property type="component" value="Unassembled WGS sequence"/>
</dbReference>
<dbReference type="InterPro" id="IPR010402">
    <property type="entry name" value="CCT_domain"/>
</dbReference>
<protein>
    <recommendedName>
        <fullName evidence="4">CCT domain-containing protein</fullName>
    </recommendedName>
</protein>
<evidence type="ECO:0000313" key="5">
    <source>
        <dbReference type="EMBL" id="KAJ0188090.1"/>
    </source>
</evidence>
<dbReference type="PANTHER" id="PTHR31319:SF71">
    <property type="entry name" value="CCT MOTIF FAMILY PROTEIN"/>
    <property type="match status" value="1"/>
</dbReference>
<keyword evidence="6" id="KW-1185">Reference proteome</keyword>
<name>A0A9R1UIG8_LACSA</name>
<evidence type="ECO:0000313" key="6">
    <source>
        <dbReference type="Proteomes" id="UP000235145"/>
    </source>
</evidence>
<dbReference type="PROSITE" id="PS51017">
    <property type="entry name" value="CCT"/>
    <property type="match status" value="1"/>
</dbReference>
<organism evidence="5 6">
    <name type="scientific">Lactuca sativa</name>
    <name type="common">Garden lettuce</name>
    <dbReference type="NCBI Taxonomy" id="4236"/>
    <lineage>
        <taxon>Eukaryota</taxon>
        <taxon>Viridiplantae</taxon>
        <taxon>Streptophyta</taxon>
        <taxon>Embryophyta</taxon>
        <taxon>Tracheophyta</taxon>
        <taxon>Spermatophyta</taxon>
        <taxon>Magnoliopsida</taxon>
        <taxon>eudicotyledons</taxon>
        <taxon>Gunneridae</taxon>
        <taxon>Pentapetalae</taxon>
        <taxon>asterids</taxon>
        <taxon>campanulids</taxon>
        <taxon>Asterales</taxon>
        <taxon>Asteraceae</taxon>
        <taxon>Cichorioideae</taxon>
        <taxon>Cichorieae</taxon>
        <taxon>Lactucinae</taxon>
        <taxon>Lactuca</taxon>
    </lineage>
</organism>
<dbReference type="PANTHER" id="PTHR31319">
    <property type="entry name" value="ZINC FINGER PROTEIN CONSTANS-LIKE 4"/>
    <property type="match status" value="1"/>
</dbReference>
<dbReference type="AlphaFoldDB" id="A0A9R1UIG8"/>
<evidence type="ECO:0000256" key="3">
    <source>
        <dbReference type="PROSITE-ProRule" id="PRU00357"/>
    </source>
</evidence>
<sequence length="244" mass="28478">MQRVPFLACGFYFINNLANGSMFHYFENFSPDDHHFNDFCHTQKSNSCLVSSISDYDFGFKEDLFKTPEPIIEQPMITLCGEDIIFPENKFTYLELLEDENFMSNLFEEYKDILPKETSSSSEFPDFKTDDNIAIKEILYPFGTFTKSDSSDSLISVEADQMRPISMNFTEMDLKNVHGLQPQVTSDQIQETRMQKLSRYRDKKTKRNFGRKIKYASRKALADGQPRIKGRFAKAEETEVFRKE</sequence>
<dbReference type="Pfam" id="PF06203">
    <property type="entry name" value="CCT"/>
    <property type="match status" value="1"/>
</dbReference>
<accession>A0A9R1UIG8</accession>
<evidence type="ECO:0000259" key="4">
    <source>
        <dbReference type="PROSITE" id="PS51017"/>
    </source>
</evidence>
<evidence type="ECO:0000256" key="1">
    <source>
        <dbReference type="ARBA" id="ARBA00004123"/>
    </source>
</evidence>
<dbReference type="InterPro" id="IPR045281">
    <property type="entry name" value="CONSTANS-like"/>
</dbReference>
<keyword evidence="2 3" id="KW-0539">Nucleus</keyword>
<evidence type="ECO:0000256" key="2">
    <source>
        <dbReference type="ARBA" id="ARBA00023242"/>
    </source>
</evidence>
<dbReference type="GO" id="GO:0009909">
    <property type="term" value="P:regulation of flower development"/>
    <property type="evidence" value="ECO:0007669"/>
    <property type="project" value="InterPro"/>
</dbReference>
<dbReference type="GO" id="GO:0005634">
    <property type="term" value="C:nucleus"/>
    <property type="evidence" value="ECO:0007669"/>
    <property type="project" value="UniProtKB-SubCell"/>
</dbReference>
<dbReference type="EMBL" id="NBSK02000009">
    <property type="protein sequence ID" value="KAJ0188090.1"/>
    <property type="molecule type" value="Genomic_DNA"/>
</dbReference>
<reference evidence="5 6" key="1">
    <citation type="journal article" date="2017" name="Nat. Commun.">
        <title>Genome assembly with in vitro proximity ligation data and whole-genome triplication in lettuce.</title>
        <authorList>
            <person name="Reyes-Chin-Wo S."/>
            <person name="Wang Z."/>
            <person name="Yang X."/>
            <person name="Kozik A."/>
            <person name="Arikit S."/>
            <person name="Song C."/>
            <person name="Xia L."/>
            <person name="Froenicke L."/>
            <person name="Lavelle D.O."/>
            <person name="Truco M.J."/>
            <person name="Xia R."/>
            <person name="Zhu S."/>
            <person name="Xu C."/>
            <person name="Xu H."/>
            <person name="Xu X."/>
            <person name="Cox K."/>
            <person name="Korf I."/>
            <person name="Meyers B.C."/>
            <person name="Michelmore R.W."/>
        </authorList>
    </citation>
    <scope>NUCLEOTIDE SEQUENCE [LARGE SCALE GENOMIC DNA]</scope>
    <source>
        <strain evidence="6">cv. Salinas</strain>
        <tissue evidence="5">Seedlings</tissue>
    </source>
</reference>
<feature type="domain" description="CCT" evidence="4">
    <location>
        <begin position="193"/>
        <end position="235"/>
    </location>
</feature>
<proteinExistence type="predicted"/>